<dbReference type="GO" id="GO:0005886">
    <property type="term" value="C:plasma membrane"/>
    <property type="evidence" value="ECO:0007669"/>
    <property type="project" value="UniProtKB-SubCell"/>
</dbReference>
<evidence type="ECO:0000256" key="8">
    <source>
        <dbReference type="ARBA" id="ARBA00023170"/>
    </source>
</evidence>
<evidence type="ECO:0000313" key="11">
    <source>
        <dbReference type="EMBL" id="QNH68054.1"/>
    </source>
</evidence>
<dbReference type="Pfam" id="PF02949">
    <property type="entry name" value="7tm_6"/>
    <property type="match status" value="1"/>
</dbReference>
<keyword evidence="6 10" id="KW-1133">Transmembrane helix</keyword>
<dbReference type="AlphaFoldDB" id="A0A7G7WNC8"/>
<reference evidence="11" key="1">
    <citation type="journal article" date="2020" name="Front. Physiol.">
        <title>Identification and Expression Profile of Olfactory Receptor Genes Based on Apriona germari (Hope) Antennal Transcriptome.</title>
        <authorList>
            <person name="Qian J.L."/>
            <person name="Mang D.Z."/>
            <person name="Lv G.C."/>
            <person name="Ye J."/>
            <person name="Li Z.Q."/>
            <person name="Chu B."/>
            <person name="Sun L."/>
            <person name="Liu Y.J."/>
            <person name="Zhang L.W."/>
        </authorList>
    </citation>
    <scope>NUCLEOTIDE SEQUENCE</scope>
    <source>
        <tissue evidence="11">Antenna</tissue>
    </source>
</reference>
<protein>
    <submittedName>
        <fullName evidence="11">Odorant receptor 30</fullName>
    </submittedName>
</protein>
<feature type="transmembrane region" description="Helical" evidence="10">
    <location>
        <begin position="68"/>
        <end position="86"/>
    </location>
</feature>
<dbReference type="GO" id="GO:0004984">
    <property type="term" value="F:olfactory receptor activity"/>
    <property type="evidence" value="ECO:0007669"/>
    <property type="project" value="InterPro"/>
</dbReference>
<dbReference type="PANTHER" id="PTHR21137">
    <property type="entry name" value="ODORANT RECEPTOR"/>
    <property type="match status" value="1"/>
</dbReference>
<keyword evidence="7 10" id="KW-0472">Membrane</keyword>
<evidence type="ECO:0000256" key="1">
    <source>
        <dbReference type="ARBA" id="ARBA00004651"/>
    </source>
</evidence>
<sequence length="193" mass="22559">MLCATLDSLEDFYTRDGVLYEVKLEDKSELKKDREIFSEEMTKNLVVCVQHHKEIMWTADEVERIHRISVFVLFLGGTLVICSSMFQLSVVQIGTLEFFMLLFYLICMLIEQFVYCWFGNEVIYKSAAIFQSTYNTPWVDCNVKFRKILLQFMTQTYRPISILTGGLFTMSVSVFINVVRTAYSYFTLLKGIQ</sequence>
<evidence type="ECO:0000256" key="3">
    <source>
        <dbReference type="ARBA" id="ARBA00022606"/>
    </source>
</evidence>
<keyword evidence="9" id="KW-0807">Transducer</keyword>
<organism evidence="11">
    <name type="scientific">Apriona germarii</name>
    <name type="common">Mulberry longhorn beetle</name>
    <name type="synonym">Lamia germarii</name>
    <dbReference type="NCBI Taxonomy" id="157307"/>
    <lineage>
        <taxon>Eukaryota</taxon>
        <taxon>Metazoa</taxon>
        <taxon>Ecdysozoa</taxon>
        <taxon>Arthropoda</taxon>
        <taxon>Hexapoda</taxon>
        <taxon>Insecta</taxon>
        <taxon>Pterygota</taxon>
        <taxon>Neoptera</taxon>
        <taxon>Endopterygota</taxon>
        <taxon>Coleoptera</taxon>
        <taxon>Polyphaga</taxon>
        <taxon>Cucujiformia</taxon>
        <taxon>Chrysomeloidea</taxon>
        <taxon>Cerambycidae</taxon>
        <taxon>Lamiinae</taxon>
        <taxon>Batocerini</taxon>
        <taxon>Apriona</taxon>
    </lineage>
</organism>
<keyword evidence="8 11" id="KW-0675">Receptor</keyword>
<keyword evidence="4 10" id="KW-0812">Transmembrane</keyword>
<dbReference type="GO" id="GO:0005549">
    <property type="term" value="F:odorant binding"/>
    <property type="evidence" value="ECO:0007669"/>
    <property type="project" value="InterPro"/>
</dbReference>
<evidence type="ECO:0000256" key="10">
    <source>
        <dbReference type="SAM" id="Phobius"/>
    </source>
</evidence>
<keyword evidence="5" id="KW-0552">Olfaction</keyword>
<feature type="transmembrane region" description="Helical" evidence="10">
    <location>
        <begin position="98"/>
        <end position="118"/>
    </location>
</feature>
<evidence type="ECO:0000256" key="5">
    <source>
        <dbReference type="ARBA" id="ARBA00022725"/>
    </source>
</evidence>
<evidence type="ECO:0000256" key="4">
    <source>
        <dbReference type="ARBA" id="ARBA00022692"/>
    </source>
</evidence>
<comment type="subcellular location">
    <subcellularLocation>
        <location evidence="1">Cell membrane</location>
        <topology evidence="1">Multi-pass membrane protein</topology>
    </subcellularLocation>
</comment>
<evidence type="ECO:0000256" key="7">
    <source>
        <dbReference type="ARBA" id="ARBA00023136"/>
    </source>
</evidence>
<reference evidence="11" key="2">
    <citation type="submission" date="2020-06" db="EMBL/GenBank/DDBJ databases">
        <authorList>
            <person name="Qian J."/>
        </authorList>
    </citation>
    <scope>NUCLEOTIDE SEQUENCE</scope>
    <source>
        <tissue evidence="11">Antenna</tissue>
    </source>
</reference>
<accession>A0A7G7WNC8</accession>
<dbReference type="EMBL" id="MT598245">
    <property type="protein sequence ID" value="QNH68054.1"/>
    <property type="molecule type" value="mRNA"/>
</dbReference>
<dbReference type="GO" id="GO:0007165">
    <property type="term" value="P:signal transduction"/>
    <property type="evidence" value="ECO:0007669"/>
    <property type="project" value="UniProtKB-KW"/>
</dbReference>
<feature type="transmembrane region" description="Helical" evidence="10">
    <location>
        <begin position="160"/>
        <end position="179"/>
    </location>
</feature>
<dbReference type="InterPro" id="IPR004117">
    <property type="entry name" value="7tm6_olfct_rcpt"/>
</dbReference>
<evidence type="ECO:0000256" key="9">
    <source>
        <dbReference type="ARBA" id="ARBA00023224"/>
    </source>
</evidence>
<evidence type="ECO:0000256" key="2">
    <source>
        <dbReference type="ARBA" id="ARBA00022475"/>
    </source>
</evidence>
<keyword evidence="3" id="KW-0716">Sensory transduction</keyword>
<name>A0A7G7WNC8_APRGE</name>
<proteinExistence type="evidence at transcript level"/>
<keyword evidence="2" id="KW-1003">Cell membrane</keyword>
<evidence type="ECO:0000256" key="6">
    <source>
        <dbReference type="ARBA" id="ARBA00022989"/>
    </source>
</evidence>
<dbReference type="PANTHER" id="PTHR21137:SF35">
    <property type="entry name" value="ODORANT RECEPTOR 19A-RELATED"/>
    <property type="match status" value="1"/>
</dbReference>